<evidence type="ECO:0000259" key="2">
    <source>
        <dbReference type="Pfam" id="PF13625"/>
    </source>
</evidence>
<feature type="domain" description="Helicase XPB/Ssl2 N-terminal" evidence="2">
    <location>
        <begin position="507"/>
        <end position="629"/>
    </location>
</feature>
<dbReference type="EMBL" id="JAPMKX010000003">
    <property type="protein sequence ID" value="MCX7538667.1"/>
    <property type="molecule type" value="Genomic_DNA"/>
</dbReference>
<keyword evidence="3" id="KW-0378">Hydrolase</keyword>
<evidence type="ECO:0000313" key="3">
    <source>
        <dbReference type="EMBL" id="MCX7538667.1"/>
    </source>
</evidence>
<keyword evidence="3" id="KW-0347">Helicase</keyword>
<keyword evidence="3" id="KW-0547">Nucleotide-binding</keyword>
<keyword evidence="3" id="KW-0067">ATP-binding</keyword>
<organism evidence="3 4">
    <name type="scientific">Corynebacterium antarcticum</name>
    <dbReference type="NCBI Taxonomy" id="2800405"/>
    <lineage>
        <taxon>Bacteria</taxon>
        <taxon>Bacillati</taxon>
        <taxon>Actinomycetota</taxon>
        <taxon>Actinomycetes</taxon>
        <taxon>Mycobacteriales</taxon>
        <taxon>Corynebacteriaceae</taxon>
        <taxon>Corynebacterium</taxon>
    </lineage>
</organism>
<feature type="region of interest" description="Disordered" evidence="1">
    <location>
        <begin position="660"/>
        <end position="689"/>
    </location>
</feature>
<name>A0A9Q4CEI9_9CORY</name>
<protein>
    <submittedName>
        <fullName evidence="3">Helicase-associated domain-containing protein</fullName>
    </submittedName>
</protein>
<dbReference type="GO" id="GO:0004386">
    <property type="term" value="F:helicase activity"/>
    <property type="evidence" value="ECO:0007669"/>
    <property type="project" value="UniProtKB-KW"/>
</dbReference>
<comment type="caution">
    <text evidence="3">The sequence shown here is derived from an EMBL/GenBank/DDBJ whole genome shotgun (WGS) entry which is preliminary data.</text>
</comment>
<evidence type="ECO:0000256" key="1">
    <source>
        <dbReference type="SAM" id="MobiDB-lite"/>
    </source>
</evidence>
<proteinExistence type="predicted"/>
<dbReference type="AlphaFoldDB" id="A0A9Q4CEI9"/>
<dbReference type="Proteomes" id="UP001070238">
    <property type="component" value="Unassembled WGS sequence"/>
</dbReference>
<gene>
    <name evidence="3" type="ORF">OS123_08985</name>
</gene>
<dbReference type="Pfam" id="PF13625">
    <property type="entry name" value="Helicase_C_3"/>
    <property type="match status" value="1"/>
</dbReference>
<dbReference type="InterPro" id="IPR032830">
    <property type="entry name" value="XPB/Ssl2_N"/>
</dbReference>
<sequence length="793" mass="83951">MKKPDTASDSGPTFRQWLSGVDDDRLSRIIDNRPDTAWPLPPGIGALAARLQLRASVARATAGLTALQLVVLEAAATLGGELHPVGSPEVVELVIDRLGAGGGSVRIAPETVIRTLGELMDRALVYGDDEQLRVTAEAMSSLPANWQLLPDPGGRAELLDEDAARARIDDLSPRERRILDTLVSSGGFGLSKDAAPDADPERPVPRLIDAGLLLRVDNRTVKMPALVRGILDGTGVAPQPLLPSPRCGGEGVDGLVADAAAQRRADDEGAVAGLEVTRLMRRLITVLGEHPVPCLKEGGIGVRAMGRLARELDCDEITVDRLICLGVSSGLLGRGEPDPPPADDPGGDLLAPTVESDAWLATGLAARWATLLVGWSRSIWAYWRNGRADARGRSIHLLSSATEHQGLPDVRALVMAQFVRPPEGIRINRGELDEDLRFTAPVPASRIRPGTVDEILAEASWIGALAHDTATTPLRVLSRESSATPEAPGPAVLAATGSVIPASVDTLIAQGDMTVLAPGPLEPELESELTLTADIESAGVASVFRITESSIRRALDAGRSGTDIRSLLERHTLGELPQNIDYLITDVSRRHGALRGGPALCYLRCDDAALLLQVAQTPGARKVALRVIAPTVAVAQAPLIQVLDALRADGFQPVAESATGASLDLRERPSRLRAEPRPAHTVSPGTDPTRTRDVVAAVRRGEAAQDAARKGRTATDDTGRVVQGARTLGILQAAARSNRTVTLGFVDNHGQAGYRRITPVMVSGGQVDAVDEATGETRRFLLHRITEVILGDD</sequence>
<accession>A0A9Q4CEI9</accession>
<dbReference type="RefSeq" id="WP_267169587.1">
    <property type="nucleotide sequence ID" value="NZ_JAPMKX010000003.1"/>
</dbReference>
<reference evidence="3" key="1">
    <citation type="submission" date="2022-11" db="EMBL/GenBank/DDBJ databases">
        <title>Corynebacterium sp. isolated from Penguins.</title>
        <authorList>
            <person name="Sedlar K."/>
            <person name="Svec P."/>
        </authorList>
    </citation>
    <scope>NUCLEOTIDE SEQUENCE</scope>
    <source>
        <strain evidence="3">P5875</strain>
    </source>
</reference>
<evidence type="ECO:0000313" key="4">
    <source>
        <dbReference type="Proteomes" id="UP001070238"/>
    </source>
</evidence>
<feature type="compositionally biased region" description="Basic and acidic residues" evidence="1">
    <location>
        <begin position="664"/>
        <end position="678"/>
    </location>
</feature>